<feature type="compositionally biased region" description="Polar residues" evidence="1">
    <location>
        <begin position="133"/>
        <end position="152"/>
    </location>
</feature>
<evidence type="ECO:0008006" key="4">
    <source>
        <dbReference type="Google" id="ProtNLM"/>
    </source>
</evidence>
<feature type="compositionally biased region" description="Low complexity" evidence="1">
    <location>
        <begin position="23"/>
        <end position="51"/>
    </location>
</feature>
<reference evidence="2 3" key="1">
    <citation type="submission" date="2019-07" db="EMBL/GenBank/DDBJ databases">
        <title>Genomics analysis of Aphanomyces spp. identifies a new class of oomycete effector associated with host adaptation.</title>
        <authorList>
            <person name="Gaulin E."/>
        </authorList>
    </citation>
    <scope>NUCLEOTIDE SEQUENCE [LARGE SCALE GENOMIC DNA]</scope>
    <source>
        <strain evidence="2 3">ATCC 201684</strain>
    </source>
</reference>
<gene>
    <name evidence="2" type="ORF">Ae201684_015329</name>
</gene>
<feature type="region of interest" description="Disordered" evidence="1">
    <location>
        <begin position="253"/>
        <end position="281"/>
    </location>
</feature>
<evidence type="ECO:0000256" key="1">
    <source>
        <dbReference type="SAM" id="MobiDB-lite"/>
    </source>
</evidence>
<dbReference type="EMBL" id="VJMJ01000216">
    <property type="protein sequence ID" value="KAF0726441.1"/>
    <property type="molecule type" value="Genomic_DNA"/>
</dbReference>
<feature type="compositionally biased region" description="Basic and acidic residues" evidence="1">
    <location>
        <begin position="253"/>
        <end position="268"/>
    </location>
</feature>
<proteinExistence type="predicted"/>
<dbReference type="Proteomes" id="UP000481153">
    <property type="component" value="Unassembled WGS sequence"/>
</dbReference>
<feature type="compositionally biased region" description="Basic and acidic residues" evidence="1">
    <location>
        <begin position="73"/>
        <end position="105"/>
    </location>
</feature>
<name>A0A6G0WH15_9STRA</name>
<organism evidence="2 3">
    <name type="scientific">Aphanomyces euteiches</name>
    <dbReference type="NCBI Taxonomy" id="100861"/>
    <lineage>
        <taxon>Eukaryota</taxon>
        <taxon>Sar</taxon>
        <taxon>Stramenopiles</taxon>
        <taxon>Oomycota</taxon>
        <taxon>Saprolegniomycetes</taxon>
        <taxon>Saprolegniales</taxon>
        <taxon>Verrucalvaceae</taxon>
        <taxon>Aphanomyces</taxon>
    </lineage>
</organism>
<sequence length="373" mass="43396">MASEGELEWWKLDDSESKPIRNSPAASVSPPFRSPSRSRPSSSDGPPSLRRFQLQENEDKARTVHQQNLYAKQLDEQVREKELRKAKEAEEQRRRDEEAAQREIQHQKMLHIQAQRRLGHVASTQMKRPPSTKYASSGGTTTFPSLTIDTTTLPPPVPVRVPSASSPRQPSVGLPSYTQAQDHWSEMYNFFDDMRMEFAIERRRREENDAKFQEALYTLSKLQVDLQNQQDQFREFMMSERASFKDYMQREHSQLQRDRDTFEREKRSLSRHNARDTLSPYKDSRTAYQGAYQNSFHDDSPVEQSMIFSTSEFVPVEPAPLQSVDENKHNRRVIQASGKYDWDREDAVAPVTPSRPRSSEKSNKLFQVKELVN</sequence>
<dbReference type="VEuPathDB" id="FungiDB:AeMF1_019078"/>
<evidence type="ECO:0000313" key="2">
    <source>
        <dbReference type="EMBL" id="KAF0726441.1"/>
    </source>
</evidence>
<keyword evidence="3" id="KW-1185">Reference proteome</keyword>
<feature type="compositionally biased region" description="Low complexity" evidence="1">
    <location>
        <begin position="160"/>
        <end position="172"/>
    </location>
</feature>
<feature type="compositionally biased region" description="Basic and acidic residues" evidence="1">
    <location>
        <begin position="8"/>
        <end position="19"/>
    </location>
</feature>
<evidence type="ECO:0000313" key="3">
    <source>
        <dbReference type="Proteomes" id="UP000481153"/>
    </source>
</evidence>
<feature type="region of interest" description="Disordered" evidence="1">
    <location>
        <begin position="1"/>
        <end position="105"/>
    </location>
</feature>
<feature type="region of interest" description="Disordered" evidence="1">
    <location>
        <begin position="119"/>
        <end position="176"/>
    </location>
</feature>
<dbReference type="AlphaFoldDB" id="A0A6G0WH15"/>
<accession>A0A6G0WH15</accession>
<feature type="region of interest" description="Disordered" evidence="1">
    <location>
        <begin position="322"/>
        <end position="373"/>
    </location>
</feature>
<comment type="caution">
    <text evidence="2">The sequence shown here is derived from an EMBL/GenBank/DDBJ whole genome shotgun (WGS) entry which is preliminary data.</text>
</comment>
<protein>
    <recommendedName>
        <fullName evidence="4">CCDC66 domain-containing protein</fullName>
    </recommendedName>
</protein>